<comment type="caution">
    <text evidence="1">The sequence shown here is derived from an EMBL/GenBank/DDBJ whole genome shotgun (WGS) entry which is preliminary data.</text>
</comment>
<gene>
    <name evidence="1" type="ORF">LCGC14_1858070</name>
</gene>
<evidence type="ECO:0000313" key="1">
    <source>
        <dbReference type="EMBL" id="KKL95101.1"/>
    </source>
</evidence>
<sequence>MGKQEHVAAIKFATVGLIGDGATGITTQELIMY</sequence>
<dbReference type="AlphaFoldDB" id="A0A0F9GWR0"/>
<reference evidence="1" key="1">
    <citation type="journal article" date="2015" name="Nature">
        <title>Complex archaea that bridge the gap between prokaryotes and eukaryotes.</title>
        <authorList>
            <person name="Spang A."/>
            <person name="Saw J.H."/>
            <person name="Jorgensen S.L."/>
            <person name="Zaremba-Niedzwiedzka K."/>
            <person name="Martijn J."/>
            <person name="Lind A.E."/>
            <person name="van Eijk R."/>
            <person name="Schleper C."/>
            <person name="Guy L."/>
            <person name="Ettema T.J."/>
        </authorList>
    </citation>
    <scope>NUCLEOTIDE SEQUENCE</scope>
</reference>
<dbReference type="EMBL" id="LAZR01018765">
    <property type="protein sequence ID" value="KKL95101.1"/>
    <property type="molecule type" value="Genomic_DNA"/>
</dbReference>
<accession>A0A0F9GWR0</accession>
<protein>
    <submittedName>
        <fullName evidence="1">Uncharacterized protein</fullName>
    </submittedName>
</protein>
<proteinExistence type="predicted"/>
<organism evidence="1">
    <name type="scientific">marine sediment metagenome</name>
    <dbReference type="NCBI Taxonomy" id="412755"/>
    <lineage>
        <taxon>unclassified sequences</taxon>
        <taxon>metagenomes</taxon>
        <taxon>ecological metagenomes</taxon>
    </lineage>
</organism>
<name>A0A0F9GWR0_9ZZZZ</name>